<feature type="transmembrane region" description="Helical" evidence="6">
    <location>
        <begin position="81"/>
        <end position="102"/>
    </location>
</feature>
<feature type="transmembrane region" description="Helical" evidence="6">
    <location>
        <begin position="628"/>
        <end position="647"/>
    </location>
</feature>
<dbReference type="STRING" id="108003.B1C78_12915"/>
<keyword evidence="3" id="KW-0201">Cytochrome c-type biogenesis</keyword>
<keyword evidence="2 6" id="KW-0812">Transmembrane</keyword>
<sequence>MSSTTVETRRQPRGRSTTVIVLEFLGSMNLAITLLVAVGIASIIGTVLEQNRPYQEYLLNFGPFWHEIFAGMALYDVYSAGWFLFIMTFLVTSTAVCVYRHAPSMIREMRQFRLSVKEKSLRSFRHNVALDLESPPDAVLDRARRALTSRGYRVRVKDHGDHQVMSAMKGATNRLGYLFTHVAIVVICVGALLDGRMPLKLAELTGRLVVETRDIPASQVPAISRLGPNNPSFRGGVELAEGQSAGIVFITVRDGYVVQELPFRVEVREFRMEHFDTGTPRLFESDLVIYDDDLDEPLEHTIRVNHPLIYKGHAIYQASFADGGSELNFNIWPFGPRGVEPVQFEGKVFENYPMEVDGHGNWLVEIMNLEVHNSNRFIDDDGKAVTRHLGPSVHLRLRNQAGESWEFENYMYPVEEEGRLFFLSGMREDATQEFRFLHIPVAPGHERLIDLRPDQARADHMGDPVMGAGPGPTGIERFMTFQAMLSNPEVIERVVQQSVTSGAMPVGDEAMQTQVAQTMGRLLNVFAQGGYDALAHEIETRTPPDQVEQVTDVFVRVLHAGLQALYLEVLAEEGVEQISEADMVFLEDAVSAINAARFYGAPVFFQLADFNHIEASGLMITKAPYKNVVYFGSAMLTLGIFLLFYVAHRRVWVWVKPGEQGSRAVLAGTSNRNMVEFGKEFQQLSAAALGHRPGADTQESPEKTP</sequence>
<dbReference type="PANTHER" id="PTHR31566:SF0">
    <property type="entry name" value="CYTOCHROME C BIOGENESIS PROTEIN CCS1, CHLOROPLASTIC"/>
    <property type="match status" value="1"/>
</dbReference>
<dbReference type="RefSeq" id="WP_077279572.1">
    <property type="nucleotide sequence ID" value="NZ_MVBK01000081.1"/>
</dbReference>
<dbReference type="GO" id="GO:0017004">
    <property type="term" value="P:cytochrome complex assembly"/>
    <property type="evidence" value="ECO:0007669"/>
    <property type="project" value="UniProtKB-KW"/>
</dbReference>
<feature type="transmembrane region" description="Helical" evidence="6">
    <location>
        <begin position="175"/>
        <end position="193"/>
    </location>
</feature>
<evidence type="ECO:0000313" key="9">
    <source>
        <dbReference type="Proteomes" id="UP000189462"/>
    </source>
</evidence>
<evidence type="ECO:0000313" key="8">
    <source>
        <dbReference type="EMBL" id="OOG22955.1"/>
    </source>
</evidence>
<evidence type="ECO:0000256" key="4">
    <source>
        <dbReference type="ARBA" id="ARBA00022989"/>
    </source>
</evidence>
<dbReference type="GO" id="GO:0016020">
    <property type="term" value="C:membrane"/>
    <property type="evidence" value="ECO:0007669"/>
    <property type="project" value="UniProtKB-SubCell"/>
</dbReference>
<dbReference type="InterPro" id="IPR023494">
    <property type="entry name" value="Cyt_c_bgen_Ccs1/CcsB/ResB"/>
</dbReference>
<comment type="caution">
    <text evidence="8">The sequence shown here is derived from an EMBL/GenBank/DDBJ whole genome shotgun (WGS) entry which is preliminary data.</text>
</comment>
<feature type="transmembrane region" description="Helical" evidence="6">
    <location>
        <begin position="20"/>
        <end position="45"/>
    </location>
</feature>
<accession>A0A1V3ND35</accession>
<organism evidence="8 9">
    <name type="scientific">Thioalkalivibrio denitrificans</name>
    <dbReference type="NCBI Taxonomy" id="108003"/>
    <lineage>
        <taxon>Bacteria</taxon>
        <taxon>Pseudomonadati</taxon>
        <taxon>Pseudomonadota</taxon>
        <taxon>Gammaproteobacteria</taxon>
        <taxon>Chromatiales</taxon>
        <taxon>Ectothiorhodospiraceae</taxon>
        <taxon>Thioalkalivibrio</taxon>
    </lineage>
</organism>
<keyword evidence="9" id="KW-1185">Reference proteome</keyword>
<dbReference type="Pfam" id="PF05140">
    <property type="entry name" value="ResB"/>
    <property type="match status" value="1"/>
</dbReference>
<name>A0A1V3ND35_9GAMM</name>
<evidence type="ECO:0000256" key="1">
    <source>
        <dbReference type="ARBA" id="ARBA00004141"/>
    </source>
</evidence>
<dbReference type="EMBL" id="MVBK01000081">
    <property type="protein sequence ID" value="OOG22955.1"/>
    <property type="molecule type" value="Genomic_DNA"/>
</dbReference>
<dbReference type="PANTHER" id="PTHR31566">
    <property type="entry name" value="CYTOCHROME C BIOGENESIS PROTEIN CCS1, CHLOROPLASTIC"/>
    <property type="match status" value="1"/>
</dbReference>
<feature type="domain" description="ResB-like" evidence="7">
    <location>
        <begin position="28"/>
        <end position="682"/>
    </location>
</feature>
<reference evidence="8 9" key="1">
    <citation type="submission" date="2017-02" db="EMBL/GenBank/DDBJ databases">
        <title>Genomic diversity within the haloalkaliphilic genus Thioalkalivibrio.</title>
        <authorList>
            <person name="Ahn A.-C."/>
            <person name="Meier-Kolthoff J."/>
            <person name="Overmars L."/>
            <person name="Richter M."/>
            <person name="Woyke T."/>
            <person name="Sorokin D.Y."/>
            <person name="Muyzer G."/>
        </authorList>
    </citation>
    <scope>NUCLEOTIDE SEQUENCE [LARGE SCALE GENOMIC DNA]</scope>
    <source>
        <strain evidence="8 9">ALJD</strain>
    </source>
</reference>
<comment type="subcellular location">
    <subcellularLocation>
        <location evidence="1">Membrane</location>
        <topology evidence="1">Multi-pass membrane protein</topology>
    </subcellularLocation>
</comment>
<evidence type="ECO:0000256" key="2">
    <source>
        <dbReference type="ARBA" id="ARBA00022692"/>
    </source>
</evidence>
<evidence type="ECO:0000256" key="6">
    <source>
        <dbReference type="SAM" id="Phobius"/>
    </source>
</evidence>
<dbReference type="InterPro" id="IPR007816">
    <property type="entry name" value="ResB-like_domain"/>
</dbReference>
<dbReference type="OrthoDB" id="9770923at2"/>
<evidence type="ECO:0000256" key="5">
    <source>
        <dbReference type="ARBA" id="ARBA00023136"/>
    </source>
</evidence>
<evidence type="ECO:0000256" key="3">
    <source>
        <dbReference type="ARBA" id="ARBA00022748"/>
    </source>
</evidence>
<dbReference type="AlphaFoldDB" id="A0A1V3ND35"/>
<gene>
    <name evidence="8" type="ORF">B1C78_12915</name>
</gene>
<evidence type="ECO:0000259" key="7">
    <source>
        <dbReference type="Pfam" id="PF05140"/>
    </source>
</evidence>
<protein>
    <submittedName>
        <fullName evidence="8">Cytochrome C biogenesis protein ResB</fullName>
    </submittedName>
</protein>
<keyword evidence="4 6" id="KW-1133">Transmembrane helix</keyword>
<dbReference type="Proteomes" id="UP000189462">
    <property type="component" value="Unassembled WGS sequence"/>
</dbReference>
<keyword evidence="5 6" id="KW-0472">Membrane</keyword>
<proteinExistence type="predicted"/>